<feature type="region of interest" description="Disordered" evidence="1">
    <location>
        <begin position="1"/>
        <end position="28"/>
    </location>
</feature>
<evidence type="ECO:0000313" key="3">
    <source>
        <dbReference type="Proteomes" id="UP000027093"/>
    </source>
</evidence>
<dbReference type="EMBL" id="CP007536">
    <property type="protein sequence ID" value="AIC15944.1"/>
    <property type="molecule type" value="Genomic_DNA"/>
</dbReference>
<evidence type="ECO:0000256" key="1">
    <source>
        <dbReference type="SAM" id="MobiDB-lite"/>
    </source>
</evidence>
<organism evidence="2 3">
    <name type="scientific">Nitrososphaera viennensis EN76</name>
    <dbReference type="NCBI Taxonomy" id="926571"/>
    <lineage>
        <taxon>Archaea</taxon>
        <taxon>Nitrososphaerota</taxon>
        <taxon>Nitrososphaeria</taxon>
        <taxon>Nitrososphaerales</taxon>
        <taxon>Nitrososphaeraceae</taxon>
        <taxon>Nitrososphaera</taxon>
    </lineage>
</organism>
<keyword evidence="3" id="KW-1185">Reference proteome</keyword>
<dbReference type="HOGENOM" id="CLU_159743_1_0_2"/>
<gene>
    <name evidence="2" type="ORF">NVIE_016890</name>
</gene>
<protein>
    <submittedName>
        <fullName evidence="2">Uncharacterized protein</fullName>
    </submittedName>
</protein>
<feature type="compositionally biased region" description="Basic residues" evidence="1">
    <location>
        <begin position="1"/>
        <end position="20"/>
    </location>
</feature>
<reference evidence="2 3" key="1">
    <citation type="journal article" date="2014" name="Int. J. Syst. Evol. Microbiol.">
        <title>Nitrososphaera viennensis gen. nov., sp. nov., an aerobic and mesophilic, ammonia-oxidizing archaeon from soil and a member of the archaeal phylum Thaumarchaeota.</title>
        <authorList>
            <person name="Stieglmeier M."/>
            <person name="Klingl A."/>
            <person name="Alves R.J."/>
            <person name="Rittmann S.K."/>
            <person name="Melcher M."/>
            <person name="Leisch N."/>
            <person name="Schleper C."/>
        </authorList>
    </citation>
    <scope>NUCLEOTIDE SEQUENCE [LARGE SCALE GENOMIC DNA]</scope>
    <source>
        <strain evidence="2">EN76</strain>
    </source>
</reference>
<proteinExistence type="predicted"/>
<sequence>MKNVHVQKNRKHSAGRKVSRLSKPSGHMPRLDTIQMVEEAIKSDKVFTSKNQLWRSLPKSMQYNTLLTILDYLEKSNKIMFERDGTIVWTFVDSPEAIKSLEESIPL</sequence>
<dbReference type="Proteomes" id="UP000027093">
    <property type="component" value="Chromosome"/>
</dbReference>
<evidence type="ECO:0000313" key="2">
    <source>
        <dbReference type="EMBL" id="AIC15944.1"/>
    </source>
</evidence>
<dbReference type="KEGG" id="nvn:NVIE_016890"/>
<dbReference type="STRING" id="926571.NVIE_016890"/>
<accession>A0A060HH91</accession>
<dbReference type="AlphaFoldDB" id="A0A060HH91"/>
<name>A0A060HH91_9ARCH</name>